<accession>A0A2T0TEU8</accession>
<dbReference type="AlphaFoldDB" id="A0A2T0TEU8"/>
<dbReference type="OrthoDB" id="934295at2"/>
<dbReference type="RefSeq" id="WP_106136603.1">
    <property type="nucleotide sequence ID" value="NZ_PVTE01000003.1"/>
</dbReference>
<proteinExistence type="predicted"/>
<evidence type="ECO:0000313" key="2">
    <source>
        <dbReference type="Proteomes" id="UP000238375"/>
    </source>
</evidence>
<organism evidence="1 2">
    <name type="scientific">Spirosoma oryzae</name>
    <dbReference type="NCBI Taxonomy" id="1469603"/>
    <lineage>
        <taxon>Bacteria</taxon>
        <taxon>Pseudomonadati</taxon>
        <taxon>Bacteroidota</taxon>
        <taxon>Cytophagia</taxon>
        <taxon>Cytophagales</taxon>
        <taxon>Cytophagaceae</taxon>
        <taxon>Spirosoma</taxon>
    </lineage>
</organism>
<sequence length="356" mass="36254">MKTINSRIRLLAYGLCLVAALYNCKTKEVESVTPFTYTFKGLENVTLPEVKPTTPASVSVVAASVNSSTVAAAVSSGLSSITATGQVPASVQQAATDVSKAVSPEKATAIAAAFTPTVISNLASTGTLPANLKTEVAAIASNPALQAYLPTFTLPQVNGKTVGGRVGATDVTVPVAIANATMDDACTVAANTAYASAVATLDAAKQTQSAPINAQFTQAQTSIQTDATACKSSKPATYDAYRAVALQQLNQGIATLSAAKSILGESTYNLLSVLYYVAYSQAVTGINTLQAADTNTCDAVATAKIANAQAARDADLSQINSNYTTAVASLQKARATAIASCHNQGNGGRKGADEPE</sequence>
<evidence type="ECO:0000313" key="1">
    <source>
        <dbReference type="EMBL" id="PRY44183.1"/>
    </source>
</evidence>
<dbReference type="EMBL" id="PVTE01000003">
    <property type="protein sequence ID" value="PRY44183.1"/>
    <property type="molecule type" value="Genomic_DNA"/>
</dbReference>
<name>A0A2T0TEU8_9BACT</name>
<keyword evidence="2" id="KW-1185">Reference proteome</keyword>
<comment type="caution">
    <text evidence="1">The sequence shown here is derived from an EMBL/GenBank/DDBJ whole genome shotgun (WGS) entry which is preliminary data.</text>
</comment>
<protein>
    <submittedName>
        <fullName evidence="1">Uncharacterized protein</fullName>
    </submittedName>
</protein>
<gene>
    <name evidence="1" type="ORF">CLV58_103152</name>
</gene>
<dbReference type="Proteomes" id="UP000238375">
    <property type="component" value="Unassembled WGS sequence"/>
</dbReference>
<reference evidence="1 2" key="1">
    <citation type="submission" date="2018-03" db="EMBL/GenBank/DDBJ databases">
        <title>Genomic Encyclopedia of Archaeal and Bacterial Type Strains, Phase II (KMG-II): from individual species to whole genera.</title>
        <authorList>
            <person name="Goeker M."/>
        </authorList>
    </citation>
    <scope>NUCLEOTIDE SEQUENCE [LARGE SCALE GENOMIC DNA]</scope>
    <source>
        <strain evidence="1 2">DSM 28354</strain>
    </source>
</reference>